<dbReference type="EMBL" id="MU150449">
    <property type="protein sequence ID" value="KAF9456180.1"/>
    <property type="molecule type" value="Genomic_DNA"/>
</dbReference>
<protein>
    <submittedName>
        <fullName evidence="2">Uncharacterized protein</fullName>
    </submittedName>
</protein>
<keyword evidence="3" id="KW-1185">Reference proteome</keyword>
<evidence type="ECO:0000256" key="1">
    <source>
        <dbReference type="SAM" id="Phobius"/>
    </source>
</evidence>
<keyword evidence="1" id="KW-1133">Transmembrane helix</keyword>
<name>A0A9P5XSS4_9AGAR</name>
<feature type="non-terminal residue" evidence="2">
    <location>
        <position position="59"/>
    </location>
</feature>
<feature type="transmembrane region" description="Helical" evidence="1">
    <location>
        <begin position="6"/>
        <end position="27"/>
    </location>
</feature>
<evidence type="ECO:0000313" key="2">
    <source>
        <dbReference type="EMBL" id="KAF9456180.1"/>
    </source>
</evidence>
<dbReference type="Proteomes" id="UP000807353">
    <property type="component" value="Unassembled WGS sequence"/>
</dbReference>
<gene>
    <name evidence="2" type="ORF">BDZ94DRAFT_1276300</name>
</gene>
<keyword evidence="1" id="KW-0472">Membrane</keyword>
<sequence>MLPSTTLPIGATTVVLVPIAFISYALLRINSPRKKKQRLRVYLIDFEVAVDFPLDRPTH</sequence>
<proteinExistence type="predicted"/>
<reference evidence="2" key="1">
    <citation type="submission" date="2020-11" db="EMBL/GenBank/DDBJ databases">
        <authorList>
            <consortium name="DOE Joint Genome Institute"/>
            <person name="Ahrendt S."/>
            <person name="Riley R."/>
            <person name="Andreopoulos W."/>
            <person name="Labutti K."/>
            <person name="Pangilinan J."/>
            <person name="Ruiz-Duenas F.J."/>
            <person name="Barrasa J.M."/>
            <person name="Sanchez-Garcia M."/>
            <person name="Camarero S."/>
            <person name="Miyauchi S."/>
            <person name="Serrano A."/>
            <person name="Linde D."/>
            <person name="Babiker R."/>
            <person name="Drula E."/>
            <person name="Ayuso-Fernandez I."/>
            <person name="Pacheco R."/>
            <person name="Padilla G."/>
            <person name="Ferreira P."/>
            <person name="Barriuso J."/>
            <person name="Kellner H."/>
            <person name="Castanera R."/>
            <person name="Alfaro M."/>
            <person name="Ramirez L."/>
            <person name="Pisabarro A.G."/>
            <person name="Kuo A."/>
            <person name="Tritt A."/>
            <person name="Lipzen A."/>
            <person name="He G."/>
            <person name="Yan M."/>
            <person name="Ng V."/>
            <person name="Cullen D."/>
            <person name="Martin F."/>
            <person name="Rosso M.-N."/>
            <person name="Henrissat B."/>
            <person name="Hibbett D."/>
            <person name="Martinez A.T."/>
            <person name="Grigoriev I.V."/>
        </authorList>
    </citation>
    <scope>NUCLEOTIDE SEQUENCE</scope>
    <source>
        <strain evidence="2">CBS 247.69</strain>
    </source>
</reference>
<comment type="caution">
    <text evidence="2">The sequence shown here is derived from an EMBL/GenBank/DDBJ whole genome shotgun (WGS) entry which is preliminary data.</text>
</comment>
<accession>A0A9P5XSS4</accession>
<evidence type="ECO:0000313" key="3">
    <source>
        <dbReference type="Proteomes" id="UP000807353"/>
    </source>
</evidence>
<organism evidence="2 3">
    <name type="scientific">Collybia nuda</name>
    <dbReference type="NCBI Taxonomy" id="64659"/>
    <lineage>
        <taxon>Eukaryota</taxon>
        <taxon>Fungi</taxon>
        <taxon>Dikarya</taxon>
        <taxon>Basidiomycota</taxon>
        <taxon>Agaricomycotina</taxon>
        <taxon>Agaricomycetes</taxon>
        <taxon>Agaricomycetidae</taxon>
        <taxon>Agaricales</taxon>
        <taxon>Tricholomatineae</taxon>
        <taxon>Clitocybaceae</taxon>
        <taxon>Collybia</taxon>
    </lineage>
</organism>
<keyword evidence="1" id="KW-0812">Transmembrane</keyword>
<dbReference type="AlphaFoldDB" id="A0A9P5XSS4"/>